<sequence>MKISIIIFLCFFSTTFLSKAEEKDSLLLNRYGNLLNEIRKEFAPDKRTDLFNLTLVDGALEVETTREDALVKFRSVIKEQNVGGAVVVEKLLPGKDLGEKVFGIVRLSVSNHRQNPAHSSEMVTQSLLGTPVQLLKKERGYYLVRTPDRYISWLSADELSLLTTSEMQQWKKADRVVFIPEYGHSFAEASGQSLPVSDLVSGNILEVIGKHRKFSKVKYPDGRVAWISNKELMPLDKWLSRPVPGGEDVLKTAYKFLGVPYLWGGTSTKGMDCSGFTKTCYFLNGIQLSRDASQQALYGENIDIFDKDSLSLEKCLANLQAGDLLFFAAGRAENKNARVTHTAIYIGEGEFIHAAGLVRINSIKKDASNYADFQSRTIVGARRILKSVSTPGIRWIGRDELYRTASH</sequence>
<dbReference type="GO" id="GO:0008234">
    <property type="term" value="F:cysteine-type peptidase activity"/>
    <property type="evidence" value="ECO:0007669"/>
    <property type="project" value="UniProtKB-KW"/>
</dbReference>
<evidence type="ECO:0000259" key="5">
    <source>
        <dbReference type="PROSITE" id="PS51935"/>
    </source>
</evidence>
<organism evidence="6 7">
    <name type="scientific">Arcticibacter pallidicorallinus</name>
    <dbReference type="NCBI Taxonomy" id="1259464"/>
    <lineage>
        <taxon>Bacteria</taxon>
        <taxon>Pseudomonadati</taxon>
        <taxon>Bacteroidota</taxon>
        <taxon>Sphingobacteriia</taxon>
        <taxon>Sphingobacteriales</taxon>
        <taxon>Sphingobacteriaceae</taxon>
        <taxon>Arcticibacter</taxon>
    </lineage>
</organism>
<dbReference type="Gene3D" id="2.30.30.40">
    <property type="entry name" value="SH3 Domains"/>
    <property type="match status" value="2"/>
</dbReference>
<dbReference type="GO" id="GO:0006508">
    <property type="term" value="P:proteolysis"/>
    <property type="evidence" value="ECO:0007669"/>
    <property type="project" value="UniProtKB-KW"/>
</dbReference>
<dbReference type="PANTHER" id="PTHR47053:SF1">
    <property type="entry name" value="MUREIN DD-ENDOPEPTIDASE MEPH-RELATED"/>
    <property type="match status" value="1"/>
</dbReference>
<dbReference type="Gene3D" id="3.90.1720.10">
    <property type="entry name" value="endopeptidase domain like (from Nostoc punctiforme)"/>
    <property type="match status" value="1"/>
</dbReference>
<dbReference type="InterPro" id="IPR051202">
    <property type="entry name" value="Peptidase_C40"/>
</dbReference>
<protein>
    <submittedName>
        <fullName evidence="6">NlpC/P60 family protein</fullName>
    </submittedName>
</protein>
<comment type="similarity">
    <text evidence="1">Belongs to the peptidase C40 family.</text>
</comment>
<dbReference type="Proteomes" id="UP000238034">
    <property type="component" value="Unassembled WGS sequence"/>
</dbReference>
<evidence type="ECO:0000313" key="7">
    <source>
        <dbReference type="Proteomes" id="UP000238034"/>
    </source>
</evidence>
<keyword evidence="4" id="KW-0788">Thiol protease</keyword>
<dbReference type="InterPro" id="IPR041382">
    <property type="entry name" value="SH3_16"/>
</dbReference>
<dbReference type="Pfam" id="PF18348">
    <property type="entry name" value="SH3_16"/>
    <property type="match status" value="1"/>
</dbReference>
<gene>
    <name evidence="6" type="ORF">B0I27_104350</name>
</gene>
<dbReference type="AlphaFoldDB" id="A0A2T0U602"/>
<accession>A0A2T0U602</accession>
<keyword evidence="3" id="KW-0378">Hydrolase</keyword>
<dbReference type="Pfam" id="PF00877">
    <property type="entry name" value="NLPC_P60"/>
    <property type="match status" value="1"/>
</dbReference>
<dbReference type="PROSITE" id="PS51935">
    <property type="entry name" value="NLPC_P60"/>
    <property type="match status" value="1"/>
</dbReference>
<dbReference type="EMBL" id="PVTH01000004">
    <property type="protein sequence ID" value="PRY53339.1"/>
    <property type="molecule type" value="Genomic_DNA"/>
</dbReference>
<evidence type="ECO:0000256" key="3">
    <source>
        <dbReference type="ARBA" id="ARBA00022801"/>
    </source>
</evidence>
<dbReference type="InterPro" id="IPR038765">
    <property type="entry name" value="Papain-like_cys_pep_sf"/>
</dbReference>
<name>A0A2T0U602_9SPHI</name>
<reference evidence="6 7" key="1">
    <citation type="submission" date="2018-03" db="EMBL/GenBank/DDBJ databases">
        <title>Genomic Encyclopedia of Type Strains, Phase III (KMG-III): the genomes of soil and plant-associated and newly described type strains.</title>
        <authorList>
            <person name="Whitman W."/>
        </authorList>
    </citation>
    <scope>NUCLEOTIDE SEQUENCE [LARGE SCALE GENOMIC DNA]</scope>
    <source>
        <strain evidence="6 7">CGMCC 1.9313</strain>
    </source>
</reference>
<evidence type="ECO:0000313" key="6">
    <source>
        <dbReference type="EMBL" id="PRY53339.1"/>
    </source>
</evidence>
<comment type="caution">
    <text evidence="6">The sequence shown here is derived from an EMBL/GenBank/DDBJ whole genome shotgun (WGS) entry which is preliminary data.</text>
</comment>
<proteinExistence type="inferred from homology"/>
<keyword evidence="7" id="KW-1185">Reference proteome</keyword>
<dbReference type="SUPFAM" id="SSF54001">
    <property type="entry name" value="Cysteine proteinases"/>
    <property type="match status" value="1"/>
</dbReference>
<evidence type="ECO:0000256" key="1">
    <source>
        <dbReference type="ARBA" id="ARBA00007074"/>
    </source>
</evidence>
<evidence type="ECO:0000256" key="2">
    <source>
        <dbReference type="ARBA" id="ARBA00022670"/>
    </source>
</evidence>
<evidence type="ECO:0000256" key="4">
    <source>
        <dbReference type="ARBA" id="ARBA00022807"/>
    </source>
</evidence>
<dbReference type="OrthoDB" id="9813368at2"/>
<dbReference type="PANTHER" id="PTHR47053">
    <property type="entry name" value="MUREIN DD-ENDOPEPTIDASE MEPH-RELATED"/>
    <property type="match status" value="1"/>
</dbReference>
<dbReference type="RefSeq" id="WP_106292901.1">
    <property type="nucleotide sequence ID" value="NZ_PVTH01000004.1"/>
</dbReference>
<keyword evidence="2" id="KW-0645">Protease</keyword>
<feature type="domain" description="NlpC/P60" evidence="5">
    <location>
        <begin position="243"/>
        <end position="385"/>
    </location>
</feature>
<dbReference type="InterPro" id="IPR000064">
    <property type="entry name" value="NLP_P60_dom"/>
</dbReference>